<feature type="transmembrane region" description="Helical" evidence="1">
    <location>
        <begin position="7"/>
        <end position="27"/>
    </location>
</feature>
<organism evidence="2 3">
    <name type="scientific">Xenopus laevis</name>
    <name type="common">African clawed frog</name>
    <dbReference type="NCBI Taxonomy" id="8355"/>
    <lineage>
        <taxon>Eukaryota</taxon>
        <taxon>Metazoa</taxon>
        <taxon>Chordata</taxon>
        <taxon>Craniata</taxon>
        <taxon>Vertebrata</taxon>
        <taxon>Euteleostomi</taxon>
        <taxon>Amphibia</taxon>
        <taxon>Batrachia</taxon>
        <taxon>Anura</taxon>
        <taxon>Pipoidea</taxon>
        <taxon>Pipidae</taxon>
        <taxon>Xenopodinae</taxon>
        <taxon>Xenopus</taxon>
        <taxon>Xenopus</taxon>
    </lineage>
</organism>
<evidence type="ECO:0000313" key="3">
    <source>
        <dbReference type="Proteomes" id="UP000694892"/>
    </source>
</evidence>
<keyword evidence="1" id="KW-0812">Transmembrane</keyword>
<protein>
    <submittedName>
        <fullName evidence="2">Uncharacterized protein</fullName>
    </submittedName>
</protein>
<proteinExistence type="predicted"/>
<keyword evidence="1" id="KW-0472">Membrane</keyword>
<reference evidence="3" key="1">
    <citation type="journal article" date="2016" name="Nature">
        <title>Genome evolution in the allotetraploid frog Xenopus laevis.</title>
        <authorList>
            <person name="Session A.M."/>
            <person name="Uno Y."/>
            <person name="Kwon T."/>
            <person name="Chapman J.A."/>
            <person name="Toyoda A."/>
            <person name="Takahashi S."/>
            <person name="Fukui A."/>
            <person name="Hikosaka A."/>
            <person name="Suzuki A."/>
            <person name="Kondo M."/>
            <person name="van Heeringen S.J."/>
            <person name="Quigley I."/>
            <person name="Heinz S."/>
            <person name="Ogino H."/>
            <person name="Ochi H."/>
            <person name="Hellsten U."/>
            <person name="Lyons J.B."/>
            <person name="Simakov O."/>
            <person name="Putnam N."/>
            <person name="Stites J."/>
            <person name="Kuroki Y."/>
            <person name="Tanaka T."/>
            <person name="Michiue T."/>
            <person name="Watanabe M."/>
            <person name="Bogdanovic O."/>
            <person name="Lister R."/>
            <person name="Georgiou G."/>
            <person name="Paranjpe S.S."/>
            <person name="van Kruijsbergen I."/>
            <person name="Shu S."/>
            <person name="Carlson J."/>
            <person name="Kinoshita T."/>
            <person name="Ohta Y."/>
            <person name="Mawaribuchi S."/>
            <person name="Jenkins J."/>
            <person name="Grimwood J."/>
            <person name="Schmutz J."/>
            <person name="Mitros T."/>
            <person name="Mozaffari S.V."/>
            <person name="Suzuki Y."/>
            <person name="Haramoto Y."/>
            <person name="Yamamoto T.S."/>
            <person name="Takagi C."/>
            <person name="Heald R."/>
            <person name="Miller K."/>
            <person name="Haudenschild C."/>
            <person name="Kitzman J."/>
            <person name="Nakayama T."/>
            <person name="Izutsu Y."/>
            <person name="Robert J."/>
            <person name="Fortriede J."/>
            <person name="Burns K."/>
            <person name="Lotay V."/>
            <person name="Karimi K."/>
            <person name="Yasuoka Y."/>
            <person name="Dichmann D.S."/>
            <person name="Flajnik M.F."/>
            <person name="Houston D.W."/>
            <person name="Shendure J."/>
            <person name="DuPasquier L."/>
            <person name="Vize P.D."/>
            <person name="Zorn A.M."/>
            <person name="Ito M."/>
            <person name="Marcotte E.M."/>
            <person name="Wallingford J.B."/>
            <person name="Ito Y."/>
            <person name="Asashima M."/>
            <person name="Ueno N."/>
            <person name="Matsuda Y."/>
            <person name="Veenstra G.J."/>
            <person name="Fujiyama A."/>
            <person name="Harland R.M."/>
            <person name="Taira M."/>
            <person name="Rokhsar D.S."/>
        </authorList>
    </citation>
    <scope>NUCLEOTIDE SEQUENCE [LARGE SCALE GENOMIC DNA]</scope>
    <source>
        <strain evidence="3">J</strain>
    </source>
</reference>
<evidence type="ECO:0000256" key="1">
    <source>
        <dbReference type="SAM" id="Phobius"/>
    </source>
</evidence>
<dbReference type="Proteomes" id="UP000694892">
    <property type="component" value="Chromosome 2L"/>
</dbReference>
<gene>
    <name evidence="2" type="ORF">XELAEV_18011198mg</name>
</gene>
<dbReference type="EMBL" id="CM004468">
    <property type="protein sequence ID" value="OCT93520.1"/>
    <property type="molecule type" value="Genomic_DNA"/>
</dbReference>
<evidence type="ECO:0000313" key="2">
    <source>
        <dbReference type="EMBL" id="OCT93520.1"/>
    </source>
</evidence>
<dbReference type="AlphaFoldDB" id="A0A974DLF0"/>
<sequence>MYITMLLCYYVCYYVTVLPCYYVFYYATMYITMLLCYYHSDPNTHDTVTPMTPIIIAQLPEQP</sequence>
<name>A0A974DLF0_XENLA</name>
<accession>A0A974DLF0</accession>
<keyword evidence="1" id="KW-1133">Transmembrane helix</keyword>